<keyword evidence="2" id="KW-1185">Reference proteome</keyword>
<dbReference type="EMBL" id="RQPJ01000001">
    <property type="protein sequence ID" value="RTE55350.1"/>
    <property type="molecule type" value="Genomic_DNA"/>
</dbReference>
<dbReference type="OrthoDB" id="1440784at2"/>
<name>A0A430K8G3_9FLAO</name>
<dbReference type="RefSeq" id="WP_126160653.1">
    <property type="nucleotide sequence ID" value="NZ_RQPJ01000001.1"/>
</dbReference>
<sequence>MENSGLKRRVISEIKNLISNSCSKNKQSQKFQNLHVTLLKKHYNATDVSIDYHRKRVVMDIVMDDNCYDPKTMNDSLPVLRANLLFNNLKEFLYSCLDKDNRSIAFYTKLLRKYKNNHTELSLT</sequence>
<gene>
    <name evidence="1" type="ORF">EHW67_01920</name>
</gene>
<protein>
    <submittedName>
        <fullName evidence="1">Uncharacterized protein</fullName>
    </submittedName>
</protein>
<evidence type="ECO:0000313" key="1">
    <source>
        <dbReference type="EMBL" id="RTE55350.1"/>
    </source>
</evidence>
<dbReference type="Proteomes" id="UP000267585">
    <property type="component" value="Unassembled WGS sequence"/>
</dbReference>
<accession>A0A430K8G3</accession>
<comment type="caution">
    <text evidence="1">The sequence shown here is derived from an EMBL/GenBank/DDBJ whole genome shotgun (WGS) entry which is preliminary data.</text>
</comment>
<reference evidence="1 2" key="1">
    <citation type="submission" date="2018-11" db="EMBL/GenBank/DDBJ databases">
        <title>Arenibacter aquaticus sp.nov., a marine bacterium isolated from surface seawater in the South China Sea.</title>
        <authorList>
            <person name="Guo J."/>
            <person name="Sun J."/>
        </authorList>
    </citation>
    <scope>NUCLEOTIDE SEQUENCE [LARGE SCALE GENOMIC DNA]</scope>
    <source>
        <strain evidence="1 2">GUO666</strain>
    </source>
</reference>
<dbReference type="AlphaFoldDB" id="A0A430K8G3"/>
<organism evidence="1 2">
    <name type="scientific">Arenibacter aquaticus</name>
    <dbReference type="NCBI Taxonomy" id="2489054"/>
    <lineage>
        <taxon>Bacteria</taxon>
        <taxon>Pseudomonadati</taxon>
        <taxon>Bacteroidota</taxon>
        <taxon>Flavobacteriia</taxon>
        <taxon>Flavobacteriales</taxon>
        <taxon>Flavobacteriaceae</taxon>
        <taxon>Arenibacter</taxon>
    </lineage>
</organism>
<proteinExistence type="predicted"/>
<evidence type="ECO:0000313" key="2">
    <source>
        <dbReference type="Proteomes" id="UP000267585"/>
    </source>
</evidence>